<reference evidence="1 2" key="1">
    <citation type="submission" date="2018-04" db="EMBL/GenBank/DDBJ databases">
        <authorList>
            <person name="Huttner S."/>
            <person name="Dainat J."/>
        </authorList>
    </citation>
    <scope>NUCLEOTIDE SEQUENCE [LARGE SCALE GENOMIC DNA]</scope>
</reference>
<proteinExistence type="predicted"/>
<dbReference type="Proteomes" id="UP000289323">
    <property type="component" value="Unassembled WGS sequence"/>
</dbReference>
<accession>A0A3S4AUJ1</accession>
<dbReference type="EMBL" id="OUUZ01000018">
    <property type="protein sequence ID" value="SPQ26430.1"/>
    <property type="molecule type" value="Genomic_DNA"/>
</dbReference>
<dbReference type="AlphaFoldDB" id="A0A3S4AUJ1"/>
<evidence type="ECO:0000313" key="1">
    <source>
        <dbReference type="EMBL" id="SPQ26430.1"/>
    </source>
</evidence>
<protein>
    <submittedName>
        <fullName evidence="1">Dfdbf507-b048-47ad-8e5c-58afdca3011f</fullName>
    </submittedName>
</protein>
<sequence length="96" mass="10422">MCVSSVTTDPHPITTNVGIGQCAAHSRRRRRDLTLLPANLAAAVEGGDDPAASFDLLFATGRGDYAPREDMQMVLLEFVADPLGRATALRHLREEF</sequence>
<evidence type="ECO:0000313" key="2">
    <source>
        <dbReference type="Proteomes" id="UP000289323"/>
    </source>
</evidence>
<organism evidence="1 2">
    <name type="scientific">Thermothielavioides terrestris</name>
    <dbReference type="NCBI Taxonomy" id="2587410"/>
    <lineage>
        <taxon>Eukaryota</taxon>
        <taxon>Fungi</taxon>
        <taxon>Dikarya</taxon>
        <taxon>Ascomycota</taxon>
        <taxon>Pezizomycotina</taxon>
        <taxon>Sordariomycetes</taxon>
        <taxon>Sordariomycetidae</taxon>
        <taxon>Sordariales</taxon>
        <taxon>Chaetomiaceae</taxon>
        <taxon>Thermothielavioides</taxon>
    </lineage>
</organism>
<name>A0A3S4AUJ1_9PEZI</name>
<gene>
    <name evidence="1" type="ORF">TT172_LOCUS8849</name>
</gene>